<evidence type="ECO:0000256" key="9">
    <source>
        <dbReference type="ARBA" id="ARBA00033099"/>
    </source>
</evidence>
<evidence type="ECO:0000256" key="4">
    <source>
        <dbReference type="ARBA" id="ARBA00022527"/>
    </source>
</evidence>
<feature type="region of interest" description="Disordered" evidence="12">
    <location>
        <begin position="557"/>
        <end position="577"/>
    </location>
</feature>
<dbReference type="FunFam" id="1.10.510.10:FF:000604">
    <property type="entry name" value="AGC protein kinase"/>
    <property type="match status" value="1"/>
</dbReference>
<evidence type="ECO:0000256" key="8">
    <source>
        <dbReference type="ARBA" id="ARBA00022840"/>
    </source>
</evidence>
<evidence type="ECO:0000256" key="2">
    <source>
        <dbReference type="ARBA" id="ARBA00012513"/>
    </source>
</evidence>
<accession>A0A7M5X993</accession>
<feature type="domain" description="Protein kinase" evidence="13">
    <location>
        <begin position="33"/>
        <end position="687"/>
    </location>
</feature>
<dbReference type="GO" id="GO:0005634">
    <property type="term" value="C:nucleus"/>
    <property type="evidence" value="ECO:0007669"/>
    <property type="project" value="TreeGrafter"/>
</dbReference>
<feature type="compositionally biased region" description="Polar residues" evidence="12">
    <location>
        <begin position="562"/>
        <end position="571"/>
    </location>
</feature>
<dbReference type="Gene3D" id="1.10.510.10">
    <property type="entry name" value="Transferase(Phosphotransferase) domain 1"/>
    <property type="match status" value="2"/>
</dbReference>
<feature type="compositionally biased region" description="Polar residues" evidence="12">
    <location>
        <begin position="479"/>
        <end position="488"/>
    </location>
</feature>
<dbReference type="GO" id="GO:0004674">
    <property type="term" value="F:protein serine/threonine kinase activity"/>
    <property type="evidence" value="ECO:0007669"/>
    <property type="project" value="UniProtKB-KW"/>
</dbReference>
<dbReference type="Proteomes" id="UP000594262">
    <property type="component" value="Unplaced"/>
</dbReference>
<dbReference type="InterPro" id="IPR050236">
    <property type="entry name" value="Ser_Thr_kinase_AGC"/>
</dbReference>
<dbReference type="FunFam" id="3.30.200.20:FF:000550">
    <property type="entry name" value="Serine/threonine-protein kinase greatwall"/>
    <property type="match status" value="1"/>
</dbReference>
<keyword evidence="6" id="KW-0547">Nucleotide-binding</keyword>
<evidence type="ECO:0000259" key="13">
    <source>
        <dbReference type="PROSITE" id="PS50011"/>
    </source>
</evidence>
<dbReference type="GO" id="GO:0035556">
    <property type="term" value="P:intracellular signal transduction"/>
    <property type="evidence" value="ECO:0007669"/>
    <property type="project" value="TreeGrafter"/>
</dbReference>
<dbReference type="InterPro" id="IPR000719">
    <property type="entry name" value="Prot_kinase_dom"/>
</dbReference>
<keyword evidence="4" id="KW-0723">Serine/threonine-protein kinase</keyword>
<sequence length="732" mass="82057">MAHSLEIKKSRAIFDSKHLSVSKTHQAPCIKDFDIIKPISRGAFGQVYLAKKKISSRLFALKAMKKKDVLNKNMMDQVVAERDALAISSKSPFVVQLFYSFQSNEKIFLVMEYMIGGDVKSLLHNLGYFQEEMALFYVAEMTLALEYLHKHSIIHRDIKPDNLLLSSTGHIKLTDFGLSYFTELRKPNFHDLLNTPGNISLKGKIFWRTPGQLQSLTSKFTFSAPRPKTEARAHSVMTKSRRDSITSLSQLNESDFMFSSPQDCTISRSKSIFNPILSTPLAAKTIASTPNIGEVSSKLAGTAKSNLTEDIEILTIQSRMRKRSFHDMRDESTLEDDTEKENFDDSKSKRLRVFPSSHSSLPSEINLSVVDMSTSFSTTEKQPQQQAVKKNFVQFHDEVQHFSHHGNEFSLDNPSIDLSTDNLNDTSGASNQENNISGVTALTDTSHMSISINKDFDSSLTKFTPSPQPKSLCAKDVSPSLTPKNASQSKYRTNIKTTPMQVLFVDDSDTSANLIDPHPTKRLLSVSDTSINVSTSLQKTPDGAPFKTPDGEPFIPGASPLSMKTPSQTPFRTPKTCIRGKATPAQKRKILGTPDYLSPEILLGRDYNESVDWWAVGVCFYEFMTGIPPFNDDTPELVFEHILDRDLLWPEGEEALSEPTVVAIERFLTVDPDKRPKADEVKTMDCFGSIDWNDIHNQQAPFVPQPDDNYDTTYFNAKNLANHLHMSEFDGS</sequence>
<dbReference type="RefSeq" id="XP_066936861.1">
    <property type="nucleotide sequence ID" value="XM_067080760.1"/>
</dbReference>
<comment type="similarity">
    <text evidence="1">Belongs to the protein kinase superfamily. AGC Ser/Thr protein kinase family.</text>
</comment>
<evidence type="ECO:0000256" key="5">
    <source>
        <dbReference type="ARBA" id="ARBA00022679"/>
    </source>
</evidence>
<protein>
    <recommendedName>
        <fullName evidence="3">Serine/threonine-protein kinase greatwall</fullName>
        <ecNumber evidence="2">2.7.11.1</ecNumber>
    </recommendedName>
    <alternativeName>
        <fullName evidence="9">Microtubule-associated serine/threonine-protein kinase-like</fullName>
    </alternativeName>
</protein>
<evidence type="ECO:0000256" key="10">
    <source>
        <dbReference type="ARBA" id="ARBA00047899"/>
    </source>
</evidence>
<dbReference type="PANTHER" id="PTHR24356">
    <property type="entry name" value="SERINE/THREONINE-PROTEIN KINASE"/>
    <property type="match status" value="1"/>
</dbReference>
<evidence type="ECO:0000256" key="7">
    <source>
        <dbReference type="ARBA" id="ARBA00022777"/>
    </source>
</evidence>
<keyword evidence="5" id="KW-0808">Transferase</keyword>
<dbReference type="SUPFAM" id="SSF56112">
    <property type="entry name" value="Protein kinase-like (PK-like)"/>
    <property type="match status" value="1"/>
</dbReference>
<dbReference type="PROSITE" id="PS50011">
    <property type="entry name" value="PROTEIN_KINASE_DOM"/>
    <property type="match status" value="1"/>
</dbReference>
<dbReference type="Gene3D" id="3.30.200.20">
    <property type="entry name" value="Phosphorylase Kinase, domain 1"/>
    <property type="match status" value="2"/>
</dbReference>
<proteinExistence type="inferred from homology"/>
<evidence type="ECO:0000256" key="1">
    <source>
        <dbReference type="ARBA" id="ARBA00009903"/>
    </source>
</evidence>
<keyword evidence="8" id="KW-0067">ATP-binding</keyword>
<evidence type="ECO:0000256" key="11">
    <source>
        <dbReference type="ARBA" id="ARBA00048679"/>
    </source>
</evidence>
<evidence type="ECO:0000256" key="12">
    <source>
        <dbReference type="SAM" id="MobiDB-lite"/>
    </source>
</evidence>
<dbReference type="InterPro" id="IPR000961">
    <property type="entry name" value="AGC-kinase_C"/>
</dbReference>
<keyword evidence="7" id="KW-0418">Kinase</keyword>
<dbReference type="SMART" id="SM00220">
    <property type="entry name" value="S_TKc"/>
    <property type="match status" value="1"/>
</dbReference>
<evidence type="ECO:0000313" key="15">
    <source>
        <dbReference type="EnsemblMetazoa" id="CLYHEMP019651.1"/>
    </source>
</evidence>
<dbReference type="InterPro" id="IPR011009">
    <property type="entry name" value="Kinase-like_dom_sf"/>
</dbReference>
<dbReference type="OrthoDB" id="162894at2759"/>
<dbReference type="GO" id="GO:0005524">
    <property type="term" value="F:ATP binding"/>
    <property type="evidence" value="ECO:0007669"/>
    <property type="project" value="UniProtKB-KW"/>
</dbReference>
<dbReference type="GeneID" id="136824785"/>
<evidence type="ECO:0000259" key="14">
    <source>
        <dbReference type="PROSITE" id="PS51285"/>
    </source>
</evidence>
<dbReference type="PROSITE" id="PS00108">
    <property type="entry name" value="PROTEIN_KINASE_ST"/>
    <property type="match status" value="1"/>
</dbReference>
<feature type="region of interest" description="Disordered" evidence="12">
    <location>
        <begin position="461"/>
        <end position="488"/>
    </location>
</feature>
<organism evidence="15 16">
    <name type="scientific">Clytia hemisphaerica</name>
    <dbReference type="NCBI Taxonomy" id="252671"/>
    <lineage>
        <taxon>Eukaryota</taxon>
        <taxon>Metazoa</taxon>
        <taxon>Cnidaria</taxon>
        <taxon>Hydrozoa</taxon>
        <taxon>Hydroidolina</taxon>
        <taxon>Leptothecata</taxon>
        <taxon>Obeliida</taxon>
        <taxon>Clytiidae</taxon>
        <taxon>Clytia</taxon>
    </lineage>
</organism>
<dbReference type="PROSITE" id="PS51285">
    <property type="entry name" value="AGC_KINASE_CTER"/>
    <property type="match status" value="1"/>
</dbReference>
<feature type="domain" description="AGC-kinase C-terminal" evidence="14">
    <location>
        <begin position="688"/>
        <end position="732"/>
    </location>
</feature>
<dbReference type="EC" id="2.7.11.1" evidence="2"/>
<evidence type="ECO:0000256" key="3">
    <source>
        <dbReference type="ARBA" id="ARBA00022148"/>
    </source>
</evidence>
<reference evidence="15" key="1">
    <citation type="submission" date="2021-01" db="UniProtKB">
        <authorList>
            <consortium name="EnsemblMetazoa"/>
        </authorList>
    </citation>
    <scope>IDENTIFICATION</scope>
</reference>
<evidence type="ECO:0000256" key="6">
    <source>
        <dbReference type="ARBA" id="ARBA00022741"/>
    </source>
</evidence>
<dbReference type="AlphaFoldDB" id="A0A7M5X993"/>
<dbReference type="Pfam" id="PF00069">
    <property type="entry name" value="Pkinase"/>
    <property type="match status" value="2"/>
</dbReference>
<comment type="catalytic activity">
    <reaction evidence="11">
        <text>L-seryl-[protein] + ATP = O-phospho-L-seryl-[protein] + ADP + H(+)</text>
        <dbReference type="Rhea" id="RHEA:17989"/>
        <dbReference type="Rhea" id="RHEA-COMP:9863"/>
        <dbReference type="Rhea" id="RHEA-COMP:11604"/>
        <dbReference type="ChEBI" id="CHEBI:15378"/>
        <dbReference type="ChEBI" id="CHEBI:29999"/>
        <dbReference type="ChEBI" id="CHEBI:30616"/>
        <dbReference type="ChEBI" id="CHEBI:83421"/>
        <dbReference type="ChEBI" id="CHEBI:456216"/>
        <dbReference type="EC" id="2.7.11.1"/>
    </reaction>
</comment>
<evidence type="ECO:0000313" key="16">
    <source>
        <dbReference type="Proteomes" id="UP000594262"/>
    </source>
</evidence>
<name>A0A7M5X993_9CNID</name>
<keyword evidence="16" id="KW-1185">Reference proteome</keyword>
<dbReference type="InterPro" id="IPR008271">
    <property type="entry name" value="Ser/Thr_kinase_AS"/>
</dbReference>
<dbReference type="EnsemblMetazoa" id="CLYHEMT019651.1">
    <property type="protein sequence ID" value="CLYHEMP019651.1"/>
    <property type="gene ID" value="CLYHEMG019651"/>
</dbReference>
<comment type="catalytic activity">
    <reaction evidence="10">
        <text>L-threonyl-[protein] + ATP = O-phospho-L-threonyl-[protein] + ADP + H(+)</text>
        <dbReference type="Rhea" id="RHEA:46608"/>
        <dbReference type="Rhea" id="RHEA-COMP:11060"/>
        <dbReference type="Rhea" id="RHEA-COMP:11605"/>
        <dbReference type="ChEBI" id="CHEBI:15378"/>
        <dbReference type="ChEBI" id="CHEBI:30013"/>
        <dbReference type="ChEBI" id="CHEBI:30616"/>
        <dbReference type="ChEBI" id="CHEBI:61977"/>
        <dbReference type="ChEBI" id="CHEBI:456216"/>
        <dbReference type="EC" id="2.7.11.1"/>
    </reaction>
</comment>
<dbReference type="PANTHER" id="PTHR24356:SF1">
    <property type="entry name" value="SERINE_THREONINE-PROTEIN KINASE GREATWALL"/>
    <property type="match status" value="1"/>
</dbReference>